<keyword evidence="4" id="KW-0472">Membrane</keyword>
<keyword evidence="4" id="KW-0812">Transmembrane</keyword>
<keyword evidence="3" id="KW-0269">Exonuclease</keyword>
<dbReference type="PANTHER" id="PTHR30231">
    <property type="entry name" value="DNA POLYMERASE III SUBUNIT EPSILON"/>
    <property type="match status" value="1"/>
</dbReference>
<evidence type="ECO:0000256" key="4">
    <source>
        <dbReference type="SAM" id="Phobius"/>
    </source>
</evidence>
<feature type="domain" description="Exonuclease" evidence="5">
    <location>
        <begin position="50"/>
        <end position="221"/>
    </location>
</feature>
<keyword evidence="1" id="KW-0540">Nuclease</keyword>
<evidence type="ECO:0000259" key="5">
    <source>
        <dbReference type="SMART" id="SM00479"/>
    </source>
</evidence>
<evidence type="ECO:0000313" key="7">
    <source>
        <dbReference type="Proteomes" id="UP000680365"/>
    </source>
</evidence>
<dbReference type="SMART" id="SM00479">
    <property type="entry name" value="EXOIII"/>
    <property type="match status" value="1"/>
</dbReference>
<comment type="caution">
    <text evidence="6">The sequence shown here is derived from an EMBL/GenBank/DDBJ whole genome shotgun (WGS) entry which is preliminary data.</text>
</comment>
<keyword evidence="2" id="KW-0378">Hydrolase</keyword>
<reference evidence="6 7" key="1">
    <citation type="journal article" date="2021" name="Nat. Commun.">
        <title>Reductive evolution and unique predatory mode in the CPR bacterium Vampirococcus lugosii.</title>
        <authorList>
            <person name="Moreira D."/>
            <person name="Zivanovic Y."/>
            <person name="Lopez-Archilla A.I."/>
            <person name="Iniesto M."/>
            <person name="Lopez-Garcia P."/>
        </authorList>
    </citation>
    <scope>NUCLEOTIDE SEQUENCE [LARGE SCALE GENOMIC DNA]</scope>
    <source>
        <strain evidence="6">Chiprana</strain>
    </source>
</reference>
<evidence type="ECO:0000256" key="1">
    <source>
        <dbReference type="ARBA" id="ARBA00022722"/>
    </source>
</evidence>
<dbReference type="EMBL" id="JAEDAM010000004">
    <property type="protein sequence ID" value="MBS8121536.1"/>
    <property type="molecule type" value="Genomic_DNA"/>
</dbReference>
<dbReference type="PANTHER" id="PTHR30231:SF4">
    <property type="entry name" value="PROTEIN NEN2"/>
    <property type="match status" value="1"/>
</dbReference>
<keyword evidence="4" id="KW-1133">Transmembrane helix</keyword>
<accession>A0ABS5QLD2</accession>
<dbReference type="InterPro" id="IPR012337">
    <property type="entry name" value="RNaseH-like_sf"/>
</dbReference>
<dbReference type="Pfam" id="PF00929">
    <property type="entry name" value="RNase_T"/>
    <property type="match status" value="1"/>
</dbReference>
<dbReference type="SUPFAM" id="SSF53098">
    <property type="entry name" value="Ribonuclease H-like"/>
    <property type="match status" value="1"/>
</dbReference>
<dbReference type="InterPro" id="IPR036397">
    <property type="entry name" value="RNaseH_sf"/>
</dbReference>
<dbReference type="CDD" id="cd06127">
    <property type="entry name" value="DEDDh"/>
    <property type="match status" value="1"/>
</dbReference>
<protein>
    <submittedName>
        <fullName evidence="6">DNA polymerase III subunit epsilon</fullName>
    </submittedName>
</protein>
<keyword evidence="7" id="KW-1185">Reference proteome</keyword>
<proteinExistence type="predicted"/>
<sequence length="736" mass="86899">MMKLTKNFIILFILKIDKNLLKILNSRNYLVYNKYCIFIFINLIMLKNLNYISLDLETTGLDIKKDEPIQIGIVKFDNNFNILEKYKSYIKPQSNSLDLKNIVKFVTNINVNDLQDAPYIQDILKQISKYFDKNTVIIGHNIMFDINILSKYMDLSFVKTLDTFHLSHSIFHFLPSYSLEIISEILKKEYNIIIDGDYHDALTDSLASYNIFKFFVERFGNLSNKFPILKNCILRSESIYNQIFDIKDDYYVDKSNYFLPGLKKEVAVNSKIINKGPDNTISKSKDGDKFYVGDESFKKVLYDIATTNKKGIICFQNPSKLKIAKTLLSNLGVKNIGYLGNNSIFDKENTNLFLGKDNFNFFEINFLIKYFSQYDKGHGFLDLSLANDFKISNFLQKGIDKKLSDIVLANHYNLFEFIKNKNISDYKIYFFDRDTWYNSLSKYLNKPFDLYFVIYKLEFFIYKYEIKGLDIYELNKFYTKFIIFTGILFKEITKQFIGISKDIVEIDYIKGNIDFYLSNKLFNSLREDLLVISEKLENEDRDCIVDFFDDMDDIFNNICLIKKMMYDENKFYFTFYRTNNLINYQEFMDFFDKNEVVFFSNNTKEGFYSIGGDKSYSNIKLSKQNDKNKIIDNISKHNNIFILCVNKNKSKELFEYLLNNNYNLNYELLFENITGGVGKNIYYSQIKNKKIVVGGFEFLLNLMSSKISFDHIYVYYAPGAFEKQIIKDIHWYTGIL</sequence>
<evidence type="ECO:0000256" key="2">
    <source>
        <dbReference type="ARBA" id="ARBA00022801"/>
    </source>
</evidence>
<dbReference type="Proteomes" id="UP000680365">
    <property type="component" value="Unassembled WGS sequence"/>
</dbReference>
<evidence type="ECO:0000313" key="6">
    <source>
        <dbReference type="EMBL" id="MBS8121536.1"/>
    </source>
</evidence>
<gene>
    <name evidence="6" type="ORF">VAMP_7n187</name>
</gene>
<dbReference type="InterPro" id="IPR013520">
    <property type="entry name" value="Ribonucl_H"/>
</dbReference>
<dbReference type="Gene3D" id="3.30.420.10">
    <property type="entry name" value="Ribonuclease H-like superfamily/Ribonuclease H"/>
    <property type="match status" value="1"/>
</dbReference>
<organism evidence="6 7">
    <name type="scientific">Candidatus Vampirococcus lugosii</name>
    <dbReference type="NCBI Taxonomy" id="2789015"/>
    <lineage>
        <taxon>Bacteria</taxon>
        <taxon>Candidatus Absconditibacteriota</taxon>
        <taxon>Vampirococcus</taxon>
    </lineage>
</organism>
<name>A0ABS5QLD2_9BACT</name>
<feature type="transmembrane region" description="Helical" evidence="4">
    <location>
        <begin position="29"/>
        <end position="46"/>
    </location>
</feature>
<evidence type="ECO:0000256" key="3">
    <source>
        <dbReference type="ARBA" id="ARBA00022839"/>
    </source>
</evidence>